<organism evidence="16 17">
    <name type="scientific">Pilibacter termitis</name>
    <dbReference type="NCBI Taxonomy" id="263852"/>
    <lineage>
        <taxon>Bacteria</taxon>
        <taxon>Bacillati</taxon>
        <taxon>Bacillota</taxon>
        <taxon>Bacilli</taxon>
        <taxon>Lactobacillales</taxon>
        <taxon>Enterococcaceae</taxon>
        <taxon>Pilibacter</taxon>
    </lineage>
</organism>
<dbReference type="GO" id="GO:0005524">
    <property type="term" value="F:ATP binding"/>
    <property type="evidence" value="ECO:0007669"/>
    <property type="project" value="UniProtKB-KW"/>
</dbReference>
<keyword evidence="5" id="KW-0597">Phosphoprotein</keyword>
<dbReference type="SMART" id="SM00388">
    <property type="entry name" value="HisKA"/>
    <property type="match status" value="1"/>
</dbReference>
<dbReference type="CDD" id="cd00082">
    <property type="entry name" value="HisKA"/>
    <property type="match status" value="1"/>
</dbReference>
<dbReference type="GO" id="GO:0005886">
    <property type="term" value="C:plasma membrane"/>
    <property type="evidence" value="ECO:0007669"/>
    <property type="project" value="UniProtKB-SubCell"/>
</dbReference>
<evidence type="ECO:0000259" key="15">
    <source>
        <dbReference type="PROSITE" id="PS50109"/>
    </source>
</evidence>
<dbReference type="Pfam" id="PF00512">
    <property type="entry name" value="HisKA"/>
    <property type="match status" value="1"/>
</dbReference>
<dbReference type="AlphaFoldDB" id="A0A1T4M6M0"/>
<feature type="transmembrane region" description="Helical" evidence="14">
    <location>
        <begin position="460"/>
        <end position="479"/>
    </location>
</feature>
<comment type="catalytic activity">
    <reaction evidence="1">
        <text>ATP + protein L-histidine = ADP + protein N-phospho-L-histidine.</text>
        <dbReference type="EC" id="2.7.13.3"/>
    </reaction>
</comment>
<evidence type="ECO:0000256" key="12">
    <source>
        <dbReference type="ARBA" id="ARBA00023012"/>
    </source>
</evidence>
<protein>
    <recommendedName>
        <fullName evidence="3">histidine kinase</fullName>
        <ecNumber evidence="3">2.7.13.3</ecNumber>
    </recommendedName>
</protein>
<feature type="transmembrane region" description="Helical" evidence="14">
    <location>
        <begin position="21"/>
        <end position="41"/>
    </location>
</feature>
<dbReference type="EC" id="2.7.13.3" evidence="3"/>
<feature type="transmembrane region" description="Helical" evidence="14">
    <location>
        <begin position="283"/>
        <end position="303"/>
    </location>
</feature>
<dbReference type="Gene3D" id="1.10.287.130">
    <property type="match status" value="1"/>
</dbReference>
<keyword evidence="12" id="KW-0902">Two-component regulatory system</keyword>
<evidence type="ECO:0000313" key="17">
    <source>
        <dbReference type="Proteomes" id="UP000190328"/>
    </source>
</evidence>
<keyword evidence="4" id="KW-1003">Cell membrane</keyword>
<evidence type="ECO:0000313" key="16">
    <source>
        <dbReference type="EMBL" id="SJZ62506.1"/>
    </source>
</evidence>
<dbReference type="InterPro" id="IPR003661">
    <property type="entry name" value="HisK_dim/P_dom"/>
</dbReference>
<dbReference type="PANTHER" id="PTHR45528:SF1">
    <property type="entry name" value="SENSOR HISTIDINE KINASE CPXA"/>
    <property type="match status" value="1"/>
</dbReference>
<evidence type="ECO:0000256" key="2">
    <source>
        <dbReference type="ARBA" id="ARBA00004651"/>
    </source>
</evidence>
<feature type="domain" description="Histidine kinase" evidence="15">
    <location>
        <begin position="540"/>
        <end position="754"/>
    </location>
</feature>
<keyword evidence="7 14" id="KW-0812">Transmembrane</keyword>
<dbReference type="SUPFAM" id="SSF47384">
    <property type="entry name" value="Homodimeric domain of signal transducing histidine kinase"/>
    <property type="match status" value="1"/>
</dbReference>
<dbReference type="RefSeq" id="WP_078806893.1">
    <property type="nucleotide sequence ID" value="NZ_FUXI01000008.1"/>
</dbReference>
<gene>
    <name evidence="16" type="ORF">SAMN02745116_00967</name>
</gene>
<evidence type="ECO:0000256" key="9">
    <source>
        <dbReference type="ARBA" id="ARBA00022777"/>
    </source>
</evidence>
<comment type="subcellular location">
    <subcellularLocation>
        <location evidence="2">Cell membrane</location>
        <topology evidence="2">Multi-pass membrane protein</topology>
    </subcellularLocation>
</comment>
<accession>A0A1T4M6M0</accession>
<keyword evidence="10" id="KW-0067">ATP-binding</keyword>
<dbReference type="EMBL" id="FUXI01000008">
    <property type="protein sequence ID" value="SJZ62506.1"/>
    <property type="molecule type" value="Genomic_DNA"/>
</dbReference>
<name>A0A1T4M6M0_9ENTE</name>
<proteinExistence type="predicted"/>
<dbReference type="InterPro" id="IPR003594">
    <property type="entry name" value="HATPase_dom"/>
</dbReference>
<dbReference type="Pfam" id="PF02518">
    <property type="entry name" value="HATPase_c"/>
    <property type="match status" value="1"/>
</dbReference>
<evidence type="ECO:0000256" key="6">
    <source>
        <dbReference type="ARBA" id="ARBA00022679"/>
    </source>
</evidence>
<dbReference type="Proteomes" id="UP000190328">
    <property type="component" value="Unassembled WGS sequence"/>
</dbReference>
<dbReference type="InterPro" id="IPR005467">
    <property type="entry name" value="His_kinase_dom"/>
</dbReference>
<dbReference type="InterPro" id="IPR050398">
    <property type="entry name" value="HssS/ArlS-like"/>
</dbReference>
<evidence type="ECO:0000256" key="7">
    <source>
        <dbReference type="ARBA" id="ARBA00022692"/>
    </source>
</evidence>
<feature type="transmembrane region" description="Helical" evidence="14">
    <location>
        <begin position="424"/>
        <end position="448"/>
    </location>
</feature>
<dbReference type="SMART" id="SM00387">
    <property type="entry name" value="HATPase_c"/>
    <property type="match status" value="1"/>
</dbReference>
<dbReference type="SUPFAM" id="SSF55874">
    <property type="entry name" value="ATPase domain of HSP90 chaperone/DNA topoisomerase II/histidine kinase"/>
    <property type="match status" value="1"/>
</dbReference>
<dbReference type="GO" id="GO:0000155">
    <property type="term" value="F:phosphorelay sensor kinase activity"/>
    <property type="evidence" value="ECO:0007669"/>
    <property type="project" value="InterPro"/>
</dbReference>
<keyword evidence="9 16" id="KW-0418">Kinase</keyword>
<dbReference type="STRING" id="263852.SAMN02745116_00967"/>
<evidence type="ECO:0000256" key="1">
    <source>
        <dbReference type="ARBA" id="ARBA00000085"/>
    </source>
</evidence>
<keyword evidence="6" id="KW-0808">Transferase</keyword>
<dbReference type="PROSITE" id="PS50109">
    <property type="entry name" value="HIS_KIN"/>
    <property type="match status" value="1"/>
</dbReference>
<evidence type="ECO:0000256" key="14">
    <source>
        <dbReference type="SAM" id="Phobius"/>
    </source>
</evidence>
<dbReference type="OrthoDB" id="9792991at2"/>
<evidence type="ECO:0000256" key="8">
    <source>
        <dbReference type="ARBA" id="ARBA00022741"/>
    </source>
</evidence>
<dbReference type="InterPro" id="IPR036097">
    <property type="entry name" value="HisK_dim/P_sf"/>
</dbReference>
<keyword evidence="8" id="KW-0547">Nucleotide-binding</keyword>
<sequence length="759" mass="87313">MVTKWKTLFKGVSVRKFFWNYKGLMILSVLFTLLGLLYGIGESYSFTKNNSHDGFDSFISYEIRRELFAANQKALLETPLKAEQITNEEARNYADEQPDLSLRVTGIEEEAKKDLKGVSTDKEKADIKNSLKEDINKEVEFNFLPEQARLDRYKEKIATAINNEIQDMYGKDRYMLLNSQQNWDQYGNPRSLTDYLYVAEAQGLKSVQSVKNAKKLLEDVSSKEKVEGTANISEFRIFESPALNTVLSNHYNYHYTLSIAYKNKEKQQVYTVQTKIMEKLKKYQMLLGVLSFGVILLILWQILKQKSIGESVKKIFELIPLEIRIVILLFCLFFYTLIMKYLVSFITSYEYLYDSSGFRMVEQLISVCLLFFFVFTSILIVKHLWLSIFRSGTATSIRTQFQNGIIIKLIHWVGKKVNRLSAKVYFYFLLLSAAFLGSVYIIGAFIAVSASSYPNALPFFISWSSFMALVFFGIYQFPVKRFVSGLFKMKKVLSENDLQFADGETLSANDENMKQIATFVAENNRKRSDSEQFKAELLTNISHDLRTPLTSIITYGDLLTHAELSGEEQQQFLSVINQKASYMKVMLDDLFDVTKMDNGQVELNCHTVNIVELVRQILGERTENFENKSLTLVTKFPELPIEANVDAEKIWRMFENLLTNAEKYSAAHTRIYVKLSVQQDEFIFEIKNTSFYELNEDADNLVQRFKRGDASRQSEGSGLGLAIVDSIVKLHSGELNVIVDGDLFKVIVSIPMEQKKIEE</sequence>
<keyword evidence="13 14" id="KW-0472">Membrane</keyword>
<keyword evidence="11 14" id="KW-1133">Transmembrane helix</keyword>
<feature type="transmembrane region" description="Helical" evidence="14">
    <location>
        <begin position="363"/>
        <end position="381"/>
    </location>
</feature>
<dbReference type="InterPro" id="IPR036890">
    <property type="entry name" value="HATPase_C_sf"/>
</dbReference>
<reference evidence="16 17" key="1">
    <citation type="submission" date="2017-02" db="EMBL/GenBank/DDBJ databases">
        <authorList>
            <person name="Peterson S.W."/>
        </authorList>
    </citation>
    <scope>NUCLEOTIDE SEQUENCE [LARGE SCALE GENOMIC DNA]</scope>
    <source>
        <strain evidence="16 17">ATCC BAA-1030</strain>
    </source>
</reference>
<evidence type="ECO:0000256" key="10">
    <source>
        <dbReference type="ARBA" id="ARBA00022840"/>
    </source>
</evidence>
<evidence type="ECO:0000256" key="3">
    <source>
        <dbReference type="ARBA" id="ARBA00012438"/>
    </source>
</evidence>
<evidence type="ECO:0000256" key="11">
    <source>
        <dbReference type="ARBA" id="ARBA00022989"/>
    </source>
</evidence>
<evidence type="ECO:0000256" key="5">
    <source>
        <dbReference type="ARBA" id="ARBA00022553"/>
    </source>
</evidence>
<keyword evidence="17" id="KW-1185">Reference proteome</keyword>
<evidence type="ECO:0000256" key="13">
    <source>
        <dbReference type="ARBA" id="ARBA00023136"/>
    </source>
</evidence>
<dbReference type="Gene3D" id="3.30.565.10">
    <property type="entry name" value="Histidine kinase-like ATPase, C-terminal domain"/>
    <property type="match status" value="1"/>
</dbReference>
<dbReference type="PANTHER" id="PTHR45528">
    <property type="entry name" value="SENSOR HISTIDINE KINASE CPXA"/>
    <property type="match status" value="1"/>
</dbReference>
<feature type="transmembrane region" description="Helical" evidence="14">
    <location>
        <begin position="323"/>
        <end position="343"/>
    </location>
</feature>
<evidence type="ECO:0000256" key="4">
    <source>
        <dbReference type="ARBA" id="ARBA00022475"/>
    </source>
</evidence>